<dbReference type="SUPFAM" id="SSF51905">
    <property type="entry name" value="FAD/NAD(P)-binding domain"/>
    <property type="match status" value="1"/>
</dbReference>
<dbReference type="RefSeq" id="WP_248209808.1">
    <property type="nucleotide sequence ID" value="NZ_JALNMH010000010.1"/>
</dbReference>
<evidence type="ECO:0000313" key="3">
    <source>
        <dbReference type="Proteomes" id="UP001431449"/>
    </source>
</evidence>
<dbReference type="EMBL" id="JALNMH010000010">
    <property type="protein sequence ID" value="MCK7594479.1"/>
    <property type="molecule type" value="Genomic_DNA"/>
</dbReference>
<dbReference type="PANTHER" id="PTHR42923:SF46">
    <property type="entry name" value="AMINE OXIDASE"/>
    <property type="match status" value="1"/>
</dbReference>
<feature type="domain" description="Amine oxidase" evidence="1">
    <location>
        <begin position="15"/>
        <end position="406"/>
    </location>
</feature>
<dbReference type="InterPro" id="IPR002937">
    <property type="entry name" value="Amino_oxidase"/>
</dbReference>
<evidence type="ECO:0000313" key="2">
    <source>
        <dbReference type="EMBL" id="MCK7594479.1"/>
    </source>
</evidence>
<name>A0ABT0GJT9_9GAMM</name>
<comment type="caution">
    <text evidence="2">The sequence shown here is derived from an EMBL/GenBank/DDBJ whole genome shotgun (WGS) entry which is preliminary data.</text>
</comment>
<dbReference type="PRINTS" id="PR00419">
    <property type="entry name" value="ADXRDTASE"/>
</dbReference>
<evidence type="ECO:0000259" key="1">
    <source>
        <dbReference type="Pfam" id="PF01593"/>
    </source>
</evidence>
<dbReference type="PANTHER" id="PTHR42923">
    <property type="entry name" value="PROTOPORPHYRINOGEN OXIDASE"/>
    <property type="match status" value="1"/>
</dbReference>
<dbReference type="Proteomes" id="UP001431449">
    <property type="component" value="Unassembled WGS sequence"/>
</dbReference>
<keyword evidence="3" id="KW-1185">Reference proteome</keyword>
<sequence length="434" mass="49519">MPTQRHLIIGSGPMGLMAGLELLKAGHHVEIFERDDRIGGMSAHFDFDGLHIERYYHFICKTDYPLFNLLAELGLSDRLKWTDTKMGYFVDGQLYDWGNPIALLRFPKLSLVSKIRYARHVMHAKGIKDWSELDKRNAREWIQGWVGKQAWDVMWERAFRLKFFEYTDQLSASWIGTRIKRIALSRRNLFNESLGYLEGGSATLLSAMVAEIERRGGRIHLSAPIEEVCAQDGKVTGVRAGGDFHPADAVLSTAPIQYVPGMVPALPADFAERIRRIENIPVACVILKLRQPISRNFWMNISDPAIEIPGVIEYTNLNPGTREGEHILYAPFYMPKTHPKWTRPNSELIEEVIGYLGRLNPAFHRDWVLATHCHRYEFAQTICPPGFQEMLPPMRTPLDGFYMADTAYYYPEDRSISESLAVGQRLAHTTRAAA</sequence>
<proteinExistence type="predicted"/>
<dbReference type="InterPro" id="IPR036188">
    <property type="entry name" value="FAD/NAD-bd_sf"/>
</dbReference>
<dbReference type="Pfam" id="PF01593">
    <property type="entry name" value="Amino_oxidase"/>
    <property type="match status" value="1"/>
</dbReference>
<accession>A0ABT0GJT9</accession>
<organism evidence="2 3">
    <name type="scientific">Pseudomarimonas salicorniae</name>
    <dbReference type="NCBI Taxonomy" id="2933270"/>
    <lineage>
        <taxon>Bacteria</taxon>
        <taxon>Pseudomonadati</taxon>
        <taxon>Pseudomonadota</taxon>
        <taxon>Gammaproteobacteria</taxon>
        <taxon>Lysobacterales</taxon>
        <taxon>Lysobacteraceae</taxon>
        <taxon>Pseudomarimonas</taxon>
    </lineage>
</organism>
<dbReference type="InterPro" id="IPR050464">
    <property type="entry name" value="Zeta_carotene_desat/Oxidored"/>
</dbReference>
<reference evidence="2" key="1">
    <citation type="submission" date="2022-04" db="EMBL/GenBank/DDBJ databases">
        <title>Lysobacter sp. CAU 1642 isolated from sea sand.</title>
        <authorList>
            <person name="Kim W."/>
        </authorList>
    </citation>
    <scope>NUCLEOTIDE SEQUENCE</scope>
    <source>
        <strain evidence="2">CAU 1642</strain>
    </source>
</reference>
<protein>
    <submittedName>
        <fullName evidence="2">NAD(P)/FAD-dependent oxidoreductase</fullName>
    </submittedName>
</protein>
<dbReference type="Gene3D" id="3.90.660.50">
    <property type="match status" value="1"/>
</dbReference>
<dbReference type="Gene3D" id="3.50.50.60">
    <property type="entry name" value="FAD/NAD(P)-binding domain"/>
    <property type="match status" value="1"/>
</dbReference>
<dbReference type="NCBIfam" id="NF005560">
    <property type="entry name" value="PRK07233.1"/>
    <property type="match status" value="1"/>
</dbReference>
<gene>
    <name evidence="2" type="ORF">M0G41_12450</name>
</gene>